<dbReference type="OrthoDB" id="5124052at2"/>
<feature type="transmembrane region" description="Helical" evidence="1">
    <location>
        <begin position="107"/>
        <end position="122"/>
    </location>
</feature>
<keyword evidence="1" id="KW-0812">Transmembrane</keyword>
<name>A0A2V1HYC4_9MICO</name>
<keyword evidence="3" id="KW-1185">Reference proteome</keyword>
<dbReference type="RefSeq" id="WP_116755511.1">
    <property type="nucleotide sequence ID" value="NZ_JBHUEX010000001.1"/>
</dbReference>
<evidence type="ECO:0000313" key="3">
    <source>
        <dbReference type="Proteomes" id="UP000244893"/>
    </source>
</evidence>
<accession>A0A2V1HYC4</accession>
<sequence length="379" mass="40255">MIREQSLQRVDPLGALAGRRLTAVTAVAVVLLSVVFAYTSGHFVTDPSAAAGAVILEAAAAALLVIRTGHRQLPFGRPWALTVLALGLAAQWLAALGTGTSAPGGQWAPYALALLLLAMVPYRPMNDIVAMTALAAAWVGVVTSMAPAADADGVRGFEQLAAVVPVLALPIAGVVFSQTVLEYLRRWRDDALASTEDEARRQEVAITRAVQQTRVSILNRDVVPFYAGLVERGSVTAEDVDRAAELAGSIRAVMLADTERSWLDDLLSGRQGAGSPAMHPSAVHDDEDLARFMNIDQRASLRALVGALRDSVAPESMGISLRPAGLFCEALLVASAGPSLRRSVVSLRPYLAVGSAVFSEFSYDIIDDTLKVRFSYERP</sequence>
<feature type="transmembrane region" description="Helical" evidence="1">
    <location>
        <begin position="78"/>
        <end position="95"/>
    </location>
</feature>
<protein>
    <submittedName>
        <fullName evidence="2">Uncharacterized protein</fullName>
    </submittedName>
</protein>
<reference evidence="2 3" key="1">
    <citation type="submission" date="2018-05" db="EMBL/GenBank/DDBJ databases">
        <title>Amnibacterium sp. M8JJ-5, whole genome shotgun sequence.</title>
        <authorList>
            <person name="Tuo L."/>
        </authorList>
    </citation>
    <scope>NUCLEOTIDE SEQUENCE [LARGE SCALE GENOMIC DNA]</scope>
    <source>
        <strain evidence="2 3">M8JJ-5</strain>
    </source>
</reference>
<dbReference type="Proteomes" id="UP000244893">
    <property type="component" value="Unassembled WGS sequence"/>
</dbReference>
<organism evidence="2 3">
    <name type="scientific">Amnibacterium flavum</name>
    <dbReference type="NCBI Taxonomy" id="2173173"/>
    <lineage>
        <taxon>Bacteria</taxon>
        <taxon>Bacillati</taxon>
        <taxon>Actinomycetota</taxon>
        <taxon>Actinomycetes</taxon>
        <taxon>Micrococcales</taxon>
        <taxon>Microbacteriaceae</taxon>
        <taxon>Amnibacterium</taxon>
    </lineage>
</organism>
<evidence type="ECO:0000256" key="1">
    <source>
        <dbReference type="SAM" id="Phobius"/>
    </source>
</evidence>
<keyword evidence="1" id="KW-1133">Transmembrane helix</keyword>
<feature type="transmembrane region" description="Helical" evidence="1">
    <location>
        <begin position="47"/>
        <end position="66"/>
    </location>
</feature>
<feature type="transmembrane region" description="Helical" evidence="1">
    <location>
        <begin position="160"/>
        <end position="181"/>
    </location>
</feature>
<comment type="caution">
    <text evidence="2">The sequence shown here is derived from an EMBL/GenBank/DDBJ whole genome shotgun (WGS) entry which is preliminary data.</text>
</comment>
<evidence type="ECO:0000313" key="2">
    <source>
        <dbReference type="EMBL" id="PVZ95777.1"/>
    </source>
</evidence>
<dbReference type="AlphaFoldDB" id="A0A2V1HYC4"/>
<feature type="transmembrane region" description="Helical" evidence="1">
    <location>
        <begin position="21"/>
        <end position="41"/>
    </location>
</feature>
<keyword evidence="1" id="KW-0472">Membrane</keyword>
<feature type="transmembrane region" description="Helical" evidence="1">
    <location>
        <begin position="129"/>
        <end position="148"/>
    </location>
</feature>
<dbReference type="EMBL" id="QEOP01000001">
    <property type="protein sequence ID" value="PVZ95777.1"/>
    <property type="molecule type" value="Genomic_DNA"/>
</dbReference>
<proteinExistence type="predicted"/>
<gene>
    <name evidence="2" type="ORF">DDQ50_04690</name>
</gene>